<accession>A0A7N2QZW0</accession>
<evidence type="ECO:0000256" key="1">
    <source>
        <dbReference type="ARBA" id="ARBA00004123"/>
    </source>
</evidence>
<dbReference type="GO" id="GO:0003714">
    <property type="term" value="F:transcription corepressor activity"/>
    <property type="evidence" value="ECO:0007669"/>
    <property type="project" value="InterPro"/>
</dbReference>
<reference evidence="6" key="2">
    <citation type="submission" date="2021-01" db="UniProtKB">
        <authorList>
            <consortium name="EnsemblPlants"/>
        </authorList>
    </citation>
    <scope>IDENTIFICATION</scope>
</reference>
<dbReference type="PROSITE" id="PS51477">
    <property type="entry name" value="PAH"/>
    <property type="match status" value="1"/>
</dbReference>
<dbReference type="AlphaFoldDB" id="A0A7N2QZW0"/>
<evidence type="ECO:0000256" key="2">
    <source>
        <dbReference type="ARBA" id="ARBA00023242"/>
    </source>
</evidence>
<evidence type="ECO:0000256" key="3">
    <source>
        <dbReference type="PROSITE-ProRule" id="PRU00810"/>
    </source>
</evidence>
<dbReference type="Gene3D" id="1.20.1160.11">
    <property type="entry name" value="Paired amphipathic helix"/>
    <property type="match status" value="1"/>
</dbReference>
<dbReference type="InterPro" id="IPR036600">
    <property type="entry name" value="PAH_sf"/>
</dbReference>
<keyword evidence="4" id="KW-0175">Coiled coil</keyword>
<feature type="region of interest" description="Disordered" evidence="5">
    <location>
        <begin position="74"/>
        <end position="98"/>
    </location>
</feature>
<dbReference type="Pfam" id="PF02671">
    <property type="entry name" value="PAH"/>
    <property type="match status" value="1"/>
</dbReference>
<evidence type="ECO:0000256" key="5">
    <source>
        <dbReference type="SAM" id="MobiDB-lite"/>
    </source>
</evidence>
<protein>
    <recommendedName>
        <fullName evidence="8">Paired amphipathic helix protein Sin3-like 2</fullName>
    </recommendedName>
</protein>
<dbReference type="Proteomes" id="UP000594261">
    <property type="component" value="Chromosome 2"/>
</dbReference>
<dbReference type="SUPFAM" id="SSF47762">
    <property type="entry name" value="PAH2 domain"/>
    <property type="match status" value="1"/>
</dbReference>
<comment type="subcellular location">
    <subcellularLocation>
        <location evidence="1 3">Nucleus</location>
    </subcellularLocation>
</comment>
<feature type="coiled-coil region" evidence="4">
    <location>
        <begin position="8"/>
        <end position="35"/>
    </location>
</feature>
<dbReference type="PANTHER" id="PTHR12346:SF8">
    <property type="entry name" value="PAIRED AMPHIPATHIC HELIX PROTEIN SIN3-LIKE 2"/>
    <property type="match status" value="1"/>
</dbReference>
<organism evidence="6 7">
    <name type="scientific">Quercus lobata</name>
    <name type="common">Valley oak</name>
    <dbReference type="NCBI Taxonomy" id="97700"/>
    <lineage>
        <taxon>Eukaryota</taxon>
        <taxon>Viridiplantae</taxon>
        <taxon>Streptophyta</taxon>
        <taxon>Embryophyta</taxon>
        <taxon>Tracheophyta</taxon>
        <taxon>Spermatophyta</taxon>
        <taxon>Magnoliopsida</taxon>
        <taxon>eudicotyledons</taxon>
        <taxon>Gunneridae</taxon>
        <taxon>Pentapetalae</taxon>
        <taxon>rosids</taxon>
        <taxon>fabids</taxon>
        <taxon>Fagales</taxon>
        <taxon>Fagaceae</taxon>
        <taxon>Quercus</taxon>
    </lineage>
</organism>
<dbReference type="GO" id="GO:0000785">
    <property type="term" value="C:chromatin"/>
    <property type="evidence" value="ECO:0007669"/>
    <property type="project" value="TreeGrafter"/>
</dbReference>
<evidence type="ECO:0000256" key="4">
    <source>
        <dbReference type="SAM" id="Coils"/>
    </source>
</evidence>
<dbReference type="OMA" id="HAFIHTM"/>
<dbReference type="EnsemblPlants" id="QL02p079149:mrna">
    <property type="protein sequence ID" value="QL02p079149:mrna"/>
    <property type="gene ID" value="QL02p079149"/>
</dbReference>
<keyword evidence="7" id="KW-1185">Reference proteome</keyword>
<dbReference type="InParanoid" id="A0A7N2QZW0"/>
<dbReference type="InterPro" id="IPR003822">
    <property type="entry name" value="PAH"/>
</dbReference>
<dbReference type="PANTHER" id="PTHR12346">
    <property type="entry name" value="SIN3B-RELATED"/>
    <property type="match status" value="1"/>
</dbReference>
<sequence>MNVAKTYLKEVKETFQDQKEKYEEFLKLMDDFEAQRTDTVGFISKVKELFEGHANLISGFNTFLRKGYGITFEDDEAAPPKKQPSGSSPEDLKCFVRG</sequence>
<keyword evidence="2 3" id="KW-0539">Nucleus</keyword>
<dbReference type="FunFam" id="1.20.1160.11:FF:000001">
    <property type="entry name" value="Paired amphipathic helix protein Sin3"/>
    <property type="match status" value="1"/>
</dbReference>
<reference evidence="7" key="1">
    <citation type="journal article" date="2016" name="G3 (Bethesda)">
        <title>First Draft Assembly and Annotation of the Genome of a California Endemic Oak Quercus lobata Nee (Fagaceae).</title>
        <authorList>
            <person name="Sork V.L."/>
            <person name="Fitz-Gibbon S.T."/>
            <person name="Puiu D."/>
            <person name="Crepeau M."/>
            <person name="Gugger P.F."/>
            <person name="Sherman R."/>
            <person name="Stevens K."/>
            <person name="Langley C.H."/>
            <person name="Pellegrini M."/>
            <person name="Salzberg S.L."/>
        </authorList>
    </citation>
    <scope>NUCLEOTIDE SEQUENCE [LARGE SCALE GENOMIC DNA]</scope>
    <source>
        <strain evidence="7">cv. SW786</strain>
    </source>
</reference>
<dbReference type="InterPro" id="IPR039774">
    <property type="entry name" value="Sin3-like"/>
</dbReference>
<name>A0A7N2QZW0_QUELO</name>
<evidence type="ECO:0000313" key="6">
    <source>
        <dbReference type="EnsemblPlants" id="QL02p079149:mrna"/>
    </source>
</evidence>
<dbReference type="GO" id="GO:0000118">
    <property type="term" value="C:histone deacetylase complex"/>
    <property type="evidence" value="ECO:0007669"/>
    <property type="project" value="TreeGrafter"/>
</dbReference>
<evidence type="ECO:0000313" key="7">
    <source>
        <dbReference type="Proteomes" id="UP000594261"/>
    </source>
</evidence>
<dbReference type="Gramene" id="QL02p079149:mrna">
    <property type="protein sequence ID" value="QL02p079149:mrna"/>
    <property type="gene ID" value="QL02p079149"/>
</dbReference>
<dbReference type="GO" id="GO:0000122">
    <property type="term" value="P:negative regulation of transcription by RNA polymerase II"/>
    <property type="evidence" value="ECO:0007669"/>
    <property type="project" value="TreeGrafter"/>
</dbReference>
<evidence type="ECO:0008006" key="8">
    <source>
        <dbReference type="Google" id="ProtNLM"/>
    </source>
</evidence>
<proteinExistence type="predicted"/>